<evidence type="ECO:0000313" key="2">
    <source>
        <dbReference type="EMBL" id="TDL41801.1"/>
    </source>
</evidence>
<dbReference type="OrthoDB" id="5121461at2"/>
<accession>A0A4R5YAE6</accession>
<evidence type="ECO:0000313" key="3">
    <source>
        <dbReference type="Proteomes" id="UP000294621"/>
    </source>
</evidence>
<keyword evidence="1" id="KW-0812">Transmembrane</keyword>
<gene>
    <name evidence="2" type="ORF">E2R57_01580</name>
</gene>
<dbReference type="InterPro" id="IPR007047">
    <property type="entry name" value="Flp_Fap"/>
</dbReference>
<dbReference type="Pfam" id="PF04964">
    <property type="entry name" value="Flp_Fap"/>
    <property type="match status" value="1"/>
</dbReference>
<sequence>MVSMTAYIAGVKARLTGEEKGATMVEYGIMVAFIAVLVLAAVAVLGPQIAAMFTGISGRLPAAP</sequence>
<evidence type="ECO:0000256" key="1">
    <source>
        <dbReference type="SAM" id="Phobius"/>
    </source>
</evidence>
<dbReference type="EMBL" id="SMZQ01000001">
    <property type="protein sequence ID" value="TDL41801.1"/>
    <property type="molecule type" value="Genomic_DNA"/>
</dbReference>
<dbReference type="Proteomes" id="UP000294621">
    <property type="component" value="Unassembled WGS sequence"/>
</dbReference>
<keyword evidence="1" id="KW-0472">Membrane</keyword>
<protein>
    <submittedName>
        <fullName evidence="2">Flp family type IVb pilin</fullName>
    </submittedName>
</protein>
<dbReference type="STRING" id="683150.G205_17269"/>
<organism evidence="2 3">
    <name type="scientific">Arthrobacter nitrophenolicus</name>
    <dbReference type="NCBI Taxonomy" id="683150"/>
    <lineage>
        <taxon>Bacteria</taxon>
        <taxon>Bacillati</taxon>
        <taxon>Actinomycetota</taxon>
        <taxon>Actinomycetes</taxon>
        <taxon>Micrococcales</taxon>
        <taxon>Micrococcaceae</taxon>
        <taxon>Arthrobacter</taxon>
    </lineage>
</organism>
<dbReference type="AlphaFoldDB" id="A0A4R5YAE6"/>
<proteinExistence type="predicted"/>
<comment type="caution">
    <text evidence="2">The sequence shown here is derived from an EMBL/GenBank/DDBJ whole genome shotgun (WGS) entry which is preliminary data.</text>
</comment>
<name>A0A4R5YAE6_9MICC</name>
<feature type="transmembrane region" description="Helical" evidence="1">
    <location>
        <begin position="27"/>
        <end position="46"/>
    </location>
</feature>
<reference evidence="2 3" key="1">
    <citation type="submission" date="2019-03" db="EMBL/GenBank/DDBJ databases">
        <title>Genome Sequencing and Assembly of Various Microbes Isolated from Partially Reclaimed Soil and Acid Mine Drainage (AMD) Site.</title>
        <authorList>
            <person name="Steinbock B."/>
            <person name="Bechtold R."/>
            <person name="Sevigny J.L."/>
            <person name="Thomas D."/>
            <person name="Cuthill L.R."/>
            <person name="Aveiro Johannsen E.J."/>
            <person name="Thomas K."/>
            <person name="Ghosh A."/>
        </authorList>
    </citation>
    <scope>NUCLEOTIDE SEQUENCE [LARGE SCALE GENOMIC DNA]</scope>
    <source>
        <strain evidence="2 3">S-A1</strain>
    </source>
</reference>
<keyword evidence="1" id="KW-1133">Transmembrane helix</keyword>